<gene>
    <name evidence="2" type="ORF">TraAM80_08756</name>
</gene>
<feature type="region of interest" description="Disordered" evidence="1">
    <location>
        <begin position="110"/>
        <end position="163"/>
    </location>
</feature>
<dbReference type="Proteomes" id="UP000283634">
    <property type="component" value="Unassembled WGS sequence"/>
</dbReference>
<feature type="non-terminal residue" evidence="2">
    <location>
        <position position="163"/>
    </location>
</feature>
<accession>A0A422MZE4</accession>
<organism evidence="2 3">
    <name type="scientific">Trypanosoma rangeli</name>
    <dbReference type="NCBI Taxonomy" id="5698"/>
    <lineage>
        <taxon>Eukaryota</taxon>
        <taxon>Discoba</taxon>
        <taxon>Euglenozoa</taxon>
        <taxon>Kinetoplastea</taxon>
        <taxon>Metakinetoplastina</taxon>
        <taxon>Trypanosomatida</taxon>
        <taxon>Trypanosomatidae</taxon>
        <taxon>Trypanosoma</taxon>
        <taxon>Herpetosoma</taxon>
    </lineage>
</organism>
<evidence type="ECO:0000313" key="2">
    <source>
        <dbReference type="EMBL" id="RNE98606.1"/>
    </source>
</evidence>
<dbReference type="GeneID" id="40332689"/>
<reference evidence="2 3" key="1">
    <citation type="journal article" date="2018" name="BMC Genomics">
        <title>Genomic comparison of Trypanosoma conorhini and Trypanosoma rangeli to Trypanosoma cruzi strains of high and low virulence.</title>
        <authorList>
            <person name="Bradwell K.R."/>
            <person name="Koparde V.N."/>
            <person name="Matveyev A.V."/>
            <person name="Serrano M.G."/>
            <person name="Alves J.M."/>
            <person name="Parikh H."/>
            <person name="Huang B."/>
            <person name="Lee V."/>
            <person name="Espinosa-Alvarez O."/>
            <person name="Ortiz P.A."/>
            <person name="Costa-Martins A.G."/>
            <person name="Teixeira M.M."/>
            <person name="Buck G.A."/>
        </authorList>
    </citation>
    <scope>NUCLEOTIDE SEQUENCE [LARGE SCALE GENOMIC DNA]</scope>
    <source>
        <strain evidence="2 3">AM80</strain>
    </source>
</reference>
<dbReference type="RefSeq" id="XP_029234737.1">
    <property type="nucleotide sequence ID" value="XM_029385484.1"/>
</dbReference>
<name>A0A422MZE4_TRYRA</name>
<dbReference type="AlphaFoldDB" id="A0A422MZE4"/>
<sequence>MIATTPYEQGKMAKQENKANKRLMTKRHHIMIGRLTSAVVLHCVCLLFLTVPGGALPGVEDGGIWNSVKEGTTPAEASAPVMQDENQRVKFKEYEIGRLKEEIARLQKMTEKHRLETESERKSQAAEEEAERSRQAEEEAERSRQAEEEAEMKRQAEEEAERK</sequence>
<comment type="caution">
    <text evidence="2">The sequence shown here is derived from an EMBL/GenBank/DDBJ whole genome shotgun (WGS) entry which is preliminary data.</text>
</comment>
<evidence type="ECO:0000313" key="3">
    <source>
        <dbReference type="Proteomes" id="UP000283634"/>
    </source>
</evidence>
<evidence type="ECO:0000256" key="1">
    <source>
        <dbReference type="SAM" id="MobiDB-lite"/>
    </source>
</evidence>
<protein>
    <submittedName>
        <fullName evidence="2">Uncharacterized protein</fullName>
    </submittedName>
</protein>
<dbReference type="EMBL" id="MKGL01000449">
    <property type="protein sequence ID" value="RNE98606.1"/>
    <property type="molecule type" value="Genomic_DNA"/>
</dbReference>
<keyword evidence="3" id="KW-1185">Reference proteome</keyword>
<proteinExistence type="predicted"/>